<protein>
    <submittedName>
        <fullName evidence="1">Uncharacterized protein</fullName>
    </submittedName>
</protein>
<gene>
    <name evidence="1" type="ORF">N8T08_002248</name>
</gene>
<keyword evidence="2" id="KW-1185">Reference proteome</keyword>
<dbReference type="EMBL" id="JAOPJF010000014">
    <property type="protein sequence ID" value="KAK1146921.1"/>
    <property type="molecule type" value="Genomic_DNA"/>
</dbReference>
<proteinExistence type="predicted"/>
<accession>A0ACC3B9A1</accession>
<comment type="caution">
    <text evidence="1">The sequence shown here is derived from an EMBL/GenBank/DDBJ whole genome shotgun (WGS) entry which is preliminary data.</text>
</comment>
<name>A0ACC3B9A1_9EURO</name>
<organism evidence="1 2">
    <name type="scientific">Aspergillus melleus</name>
    <dbReference type="NCBI Taxonomy" id="138277"/>
    <lineage>
        <taxon>Eukaryota</taxon>
        <taxon>Fungi</taxon>
        <taxon>Dikarya</taxon>
        <taxon>Ascomycota</taxon>
        <taxon>Pezizomycotina</taxon>
        <taxon>Eurotiomycetes</taxon>
        <taxon>Eurotiomycetidae</taxon>
        <taxon>Eurotiales</taxon>
        <taxon>Aspergillaceae</taxon>
        <taxon>Aspergillus</taxon>
        <taxon>Aspergillus subgen. Circumdati</taxon>
    </lineage>
</organism>
<dbReference type="Proteomes" id="UP001177260">
    <property type="component" value="Unassembled WGS sequence"/>
</dbReference>
<sequence>MIAIQNALPPAEIAVGMALMMFSQTLGASVFLAVANVIFTTSLRAETPRYEPDTDPEAVIAAGASAVRDVVTSAAELAGTL</sequence>
<reference evidence="1 2" key="1">
    <citation type="journal article" date="2023" name="ACS Omega">
        <title>Identification of the Neoaspergillic Acid Biosynthesis Gene Cluster by Establishing an In Vitro CRISPR-Ribonucleoprotein Genetic System in Aspergillus melleus.</title>
        <authorList>
            <person name="Yuan B."/>
            <person name="Grau M.F."/>
            <person name="Murata R.M."/>
            <person name="Torok T."/>
            <person name="Venkateswaran K."/>
            <person name="Stajich J.E."/>
            <person name="Wang C.C.C."/>
        </authorList>
    </citation>
    <scope>NUCLEOTIDE SEQUENCE [LARGE SCALE GENOMIC DNA]</scope>
    <source>
        <strain evidence="1 2">IMV 1140</strain>
    </source>
</reference>
<evidence type="ECO:0000313" key="1">
    <source>
        <dbReference type="EMBL" id="KAK1146921.1"/>
    </source>
</evidence>
<evidence type="ECO:0000313" key="2">
    <source>
        <dbReference type="Proteomes" id="UP001177260"/>
    </source>
</evidence>